<keyword evidence="3" id="KW-0732">Signal</keyword>
<dbReference type="PROSITE" id="PS51257">
    <property type="entry name" value="PROKAR_LIPOPROTEIN"/>
    <property type="match status" value="1"/>
</dbReference>
<dbReference type="SUPFAM" id="SSF48452">
    <property type="entry name" value="TPR-like"/>
    <property type="match status" value="1"/>
</dbReference>
<feature type="domain" description="RagB/SusD" evidence="6">
    <location>
        <begin position="323"/>
        <end position="621"/>
    </location>
</feature>
<dbReference type="InterPro" id="IPR012944">
    <property type="entry name" value="SusD_RagB_dom"/>
</dbReference>
<protein>
    <submittedName>
        <fullName evidence="8">Putative outer membrane starch-binding protein</fullName>
    </submittedName>
</protein>
<gene>
    <name evidence="8" type="ORF">DFQ12_1929</name>
</gene>
<evidence type="ECO:0000313" key="9">
    <source>
        <dbReference type="Proteomes" id="UP000286246"/>
    </source>
</evidence>
<comment type="subcellular location">
    <subcellularLocation>
        <location evidence="1">Cell outer membrane</location>
    </subcellularLocation>
</comment>
<dbReference type="Gene3D" id="1.25.40.390">
    <property type="match status" value="1"/>
</dbReference>
<dbReference type="EMBL" id="RAPY01000001">
    <property type="protein sequence ID" value="RKE57053.1"/>
    <property type="molecule type" value="Genomic_DNA"/>
</dbReference>
<feature type="domain" description="SusD-like N-terminal" evidence="7">
    <location>
        <begin position="22"/>
        <end position="219"/>
    </location>
</feature>
<dbReference type="Pfam" id="PF07980">
    <property type="entry name" value="SusD_RagB"/>
    <property type="match status" value="1"/>
</dbReference>
<proteinExistence type="inferred from homology"/>
<keyword evidence="5" id="KW-0998">Cell outer membrane</keyword>
<evidence type="ECO:0000256" key="4">
    <source>
        <dbReference type="ARBA" id="ARBA00023136"/>
    </source>
</evidence>
<comment type="similarity">
    <text evidence="2">Belongs to the SusD family.</text>
</comment>
<evidence type="ECO:0000256" key="5">
    <source>
        <dbReference type="ARBA" id="ARBA00023237"/>
    </source>
</evidence>
<evidence type="ECO:0000256" key="1">
    <source>
        <dbReference type="ARBA" id="ARBA00004442"/>
    </source>
</evidence>
<evidence type="ECO:0000259" key="7">
    <source>
        <dbReference type="Pfam" id="PF14322"/>
    </source>
</evidence>
<dbReference type="RefSeq" id="WP_120258656.1">
    <property type="nucleotide sequence ID" value="NZ_RAPY01000001.1"/>
</dbReference>
<reference evidence="8 9" key="1">
    <citation type="submission" date="2018-09" db="EMBL/GenBank/DDBJ databases">
        <title>Genomic Encyclopedia of Type Strains, Phase III (KMG-III): the genomes of soil and plant-associated and newly described type strains.</title>
        <authorList>
            <person name="Whitman W."/>
        </authorList>
    </citation>
    <scope>NUCLEOTIDE SEQUENCE [LARGE SCALE GENOMIC DNA]</scope>
    <source>
        <strain evidence="8 9">CECT 7938</strain>
    </source>
</reference>
<organism evidence="8 9">
    <name type="scientific">Sphingobacterium detergens</name>
    <dbReference type="NCBI Taxonomy" id="1145106"/>
    <lineage>
        <taxon>Bacteria</taxon>
        <taxon>Pseudomonadati</taxon>
        <taxon>Bacteroidota</taxon>
        <taxon>Sphingobacteriia</taxon>
        <taxon>Sphingobacteriales</taxon>
        <taxon>Sphingobacteriaceae</taxon>
        <taxon>Sphingobacterium</taxon>
    </lineage>
</organism>
<keyword evidence="4" id="KW-0472">Membrane</keyword>
<dbReference type="AlphaFoldDB" id="A0A420BK08"/>
<sequence length="622" mass="70370">MKKRLIIGMLGLTVMFFSSCKKFLETTPYDKITGEQTWNSENLTTAYIYQVYADVLGTDAWMSGYAHPYSARSEGTTKNVMVGTLNGAFWTKERAELMLKSDNYGWLNYSLLWRINSAIANIETSTTFSSEFKNRSLGELYFLRAAHYFVYAKLYGGLQLIDKVLTLDDDLQIPRSSAKETYDFMLADLQKAAAALPATAEKGRATAKAANAMIMRIGLQAAAYVDGGAANSGYYDKVIQSGEALGLSNGGTQLSPYYNMFRSYETAVTATEFILTRERNKTNTSLYDVPMQYQGLWSTGKFSAYAKANFPINVTMNFWGMDGGSWPTQDLVDDYLVSDVDGQLKSWNNASYVTTGKNVDEKMYFSNTKKRDQRFYATILYDSCMYFNNQVRVFFRRDGNVSNANSKINEGSVQEYGYQSGNTENYNSSTGYAMVKYFYDNIVSLPSPSDQKLDYVFSVLRYGEAYLNMAEAYLMKGDFANAKKYMLPTMVRHGGFSESSVNQYLNTLSGNNWGNSLFEAYKRERNVEMVYENNDRYWSLLRWGMRTSGGLRDGAYVGSGFVIPELQGALRGIRISRDGKSYSFFEDNNVVGEARFSAKRYLMPINETFRLKSGVKQNPGWE</sequence>
<dbReference type="Proteomes" id="UP000286246">
    <property type="component" value="Unassembled WGS sequence"/>
</dbReference>
<dbReference type="GO" id="GO:0009279">
    <property type="term" value="C:cell outer membrane"/>
    <property type="evidence" value="ECO:0007669"/>
    <property type="project" value="UniProtKB-SubCell"/>
</dbReference>
<evidence type="ECO:0000313" key="8">
    <source>
        <dbReference type="EMBL" id="RKE57053.1"/>
    </source>
</evidence>
<evidence type="ECO:0000256" key="3">
    <source>
        <dbReference type="ARBA" id="ARBA00022729"/>
    </source>
</evidence>
<keyword evidence="9" id="KW-1185">Reference proteome</keyword>
<accession>A0A420BK08</accession>
<dbReference type="InterPro" id="IPR033985">
    <property type="entry name" value="SusD-like_N"/>
</dbReference>
<comment type="caution">
    <text evidence="8">The sequence shown here is derived from an EMBL/GenBank/DDBJ whole genome shotgun (WGS) entry which is preliminary data.</text>
</comment>
<dbReference type="Pfam" id="PF14322">
    <property type="entry name" value="SusD-like_3"/>
    <property type="match status" value="1"/>
</dbReference>
<evidence type="ECO:0000256" key="2">
    <source>
        <dbReference type="ARBA" id="ARBA00006275"/>
    </source>
</evidence>
<dbReference type="InterPro" id="IPR011990">
    <property type="entry name" value="TPR-like_helical_dom_sf"/>
</dbReference>
<name>A0A420BK08_SPHD1</name>
<evidence type="ECO:0000259" key="6">
    <source>
        <dbReference type="Pfam" id="PF07980"/>
    </source>
</evidence>
<dbReference type="OrthoDB" id="5694214at2"/>